<dbReference type="Pfam" id="PF10082">
    <property type="entry name" value="BBP2_2"/>
    <property type="match status" value="1"/>
</dbReference>
<feature type="signal peptide" evidence="1">
    <location>
        <begin position="1"/>
        <end position="25"/>
    </location>
</feature>
<dbReference type="InterPro" id="IPR018759">
    <property type="entry name" value="BBP2_2"/>
</dbReference>
<keyword evidence="1" id="KW-0732">Signal</keyword>
<gene>
    <name evidence="2" type="ORF">IGS68_18665</name>
</gene>
<evidence type="ECO:0000256" key="1">
    <source>
        <dbReference type="SAM" id="SignalP"/>
    </source>
</evidence>
<organism evidence="2 3">
    <name type="scientific">Skermanella cutis</name>
    <dbReference type="NCBI Taxonomy" id="2775420"/>
    <lineage>
        <taxon>Bacteria</taxon>
        <taxon>Pseudomonadati</taxon>
        <taxon>Pseudomonadota</taxon>
        <taxon>Alphaproteobacteria</taxon>
        <taxon>Rhodospirillales</taxon>
        <taxon>Azospirillaceae</taxon>
        <taxon>Skermanella</taxon>
    </lineage>
</organism>
<proteinExistence type="predicted"/>
<protein>
    <submittedName>
        <fullName evidence="2">Outer membrane beta-barrel protein</fullName>
    </submittedName>
</protein>
<accession>A0ABX7B1C1</accession>
<dbReference type="SUPFAM" id="SSF56935">
    <property type="entry name" value="Porins"/>
    <property type="match status" value="2"/>
</dbReference>
<evidence type="ECO:0000313" key="2">
    <source>
        <dbReference type="EMBL" id="QQP88073.1"/>
    </source>
</evidence>
<feature type="chain" id="PRO_5045186911" evidence="1">
    <location>
        <begin position="26"/>
        <end position="413"/>
    </location>
</feature>
<dbReference type="RefSeq" id="WP_201072497.1">
    <property type="nucleotide sequence ID" value="NZ_CP067420.1"/>
</dbReference>
<keyword evidence="3" id="KW-1185">Reference proteome</keyword>
<sequence length="413" mass="45848">MKIKTLPLLFGAAALLAGTSTAVIAQELQRGASVLDRPRPELDPLGIRQGGFLIFPKIELGTTYDDNVFASDTNEEGDFLFQVLPSVTVQSDFNRHQLRFGAGADIGRYADNTSENYVDYFVTGGGRFDITGDAAVSLDLAHRKLHDDRGDPDTPDAASEPVEFTRSGAELGYTHRFNRFLTSFSVGAENEDYDDVASIGGTILDQDDRDNWAYTATGQIGYDLSPGYRPFVRLTYVRTEYDEGLLPPDSDSYEAVVGTTIDLTSLLTGEVFAGYLSRDYDEDVYSDFTGVAYGLSLDYAVTQLTTISGDISRGVEEGFGTTPNPRDRSTFQIGVDHELLRNVILSARAEYRNDDYQETDREEDFYLLQAGATYTLNRNFYLRGTYTFSRRDSNQAGDDYDRNLFALRLGAQL</sequence>
<dbReference type="EMBL" id="CP067420">
    <property type="protein sequence ID" value="QQP88073.1"/>
    <property type="molecule type" value="Genomic_DNA"/>
</dbReference>
<name>A0ABX7B1C1_9PROT</name>
<reference evidence="2" key="1">
    <citation type="submission" date="2021-02" db="EMBL/GenBank/DDBJ databases">
        <title>Skermanella TT6 skin isolate.</title>
        <authorList>
            <person name="Lee K."/>
            <person name="Ganzorig M."/>
        </authorList>
    </citation>
    <scope>NUCLEOTIDE SEQUENCE</scope>
    <source>
        <strain evidence="2">TT6</strain>
    </source>
</reference>
<dbReference type="Proteomes" id="UP000595197">
    <property type="component" value="Chromosome"/>
</dbReference>
<evidence type="ECO:0000313" key="3">
    <source>
        <dbReference type="Proteomes" id="UP000595197"/>
    </source>
</evidence>